<reference evidence="1 2" key="1">
    <citation type="journal article" date="2019" name="Sci. Rep.">
        <title>Orb-weaving spider Araneus ventricosus genome elucidates the spidroin gene catalogue.</title>
        <authorList>
            <person name="Kono N."/>
            <person name="Nakamura H."/>
            <person name="Ohtoshi R."/>
            <person name="Moran D.A.P."/>
            <person name="Shinohara A."/>
            <person name="Yoshida Y."/>
            <person name="Fujiwara M."/>
            <person name="Mori M."/>
            <person name="Tomita M."/>
            <person name="Arakawa K."/>
        </authorList>
    </citation>
    <scope>NUCLEOTIDE SEQUENCE [LARGE SCALE GENOMIC DNA]</scope>
</reference>
<keyword evidence="2" id="KW-1185">Reference proteome</keyword>
<proteinExistence type="predicted"/>
<dbReference type="AlphaFoldDB" id="A0A4Y2UIN1"/>
<organism evidence="1 2">
    <name type="scientific">Araneus ventricosus</name>
    <name type="common">Orbweaver spider</name>
    <name type="synonym">Epeira ventricosa</name>
    <dbReference type="NCBI Taxonomy" id="182803"/>
    <lineage>
        <taxon>Eukaryota</taxon>
        <taxon>Metazoa</taxon>
        <taxon>Ecdysozoa</taxon>
        <taxon>Arthropoda</taxon>
        <taxon>Chelicerata</taxon>
        <taxon>Arachnida</taxon>
        <taxon>Araneae</taxon>
        <taxon>Araneomorphae</taxon>
        <taxon>Entelegynae</taxon>
        <taxon>Araneoidea</taxon>
        <taxon>Araneidae</taxon>
        <taxon>Araneus</taxon>
    </lineage>
</organism>
<gene>
    <name evidence="1" type="ORF">AVEN_137653_1</name>
</gene>
<dbReference type="Proteomes" id="UP000499080">
    <property type="component" value="Unassembled WGS sequence"/>
</dbReference>
<evidence type="ECO:0000313" key="2">
    <source>
        <dbReference type="Proteomes" id="UP000499080"/>
    </source>
</evidence>
<sequence length="84" mass="9323">MDLVILNRGQMTRTAPELAPLSKLPHHINGRTFGQDGFNVHQSRLPSDSSVESGFEPATLWPRGQDLNIGHRASSQPLQIYAFL</sequence>
<accession>A0A4Y2UIN1</accession>
<name>A0A4Y2UIN1_ARAVE</name>
<protein>
    <submittedName>
        <fullName evidence="1">Uncharacterized protein</fullName>
    </submittedName>
</protein>
<comment type="caution">
    <text evidence="1">The sequence shown here is derived from an EMBL/GenBank/DDBJ whole genome shotgun (WGS) entry which is preliminary data.</text>
</comment>
<dbReference type="EMBL" id="BGPR01036281">
    <property type="protein sequence ID" value="GBO11417.1"/>
    <property type="molecule type" value="Genomic_DNA"/>
</dbReference>
<evidence type="ECO:0000313" key="1">
    <source>
        <dbReference type="EMBL" id="GBO11417.1"/>
    </source>
</evidence>